<organism evidence="1">
    <name type="scientific">Lepeophtheirus salmonis</name>
    <name type="common">Salmon louse</name>
    <name type="synonym">Caligus salmonis</name>
    <dbReference type="NCBI Taxonomy" id="72036"/>
    <lineage>
        <taxon>Eukaryota</taxon>
        <taxon>Metazoa</taxon>
        <taxon>Ecdysozoa</taxon>
        <taxon>Arthropoda</taxon>
        <taxon>Crustacea</taxon>
        <taxon>Multicrustacea</taxon>
        <taxon>Hexanauplia</taxon>
        <taxon>Copepoda</taxon>
        <taxon>Siphonostomatoida</taxon>
        <taxon>Caligidae</taxon>
        <taxon>Lepeophtheirus</taxon>
    </lineage>
</organism>
<sequence>MLIDKNLTSLYKSIHYKNIIITKIL</sequence>
<name>A0A0K2UR04_LEPSM</name>
<reference evidence="1" key="1">
    <citation type="submission" date="2014-05" db="EMBL/GenBank/DDBJ databases">
        <authorList>
            <person name="Chronopoulou M."/>
        </authorList>
    </citation>
    <scope>NUCLEOTIDE SEQUENCE</scope>
    <source>
        <tissue evidence="1">Whole organism</tissue>
    </source>
</reference>
<evidence type="ECO:0000313" key="1">
    <source>
        <dbReference type="EMBL" id="CDW40490.1"/>
    </source>
</evidence>
<protein>
    <submittedName>
        <fullName evidence="1">Uncharacterized protein</fullName>
    </submittedName>
</protein>
<proteinExistence type="predicted"/>
<dbReference type="EMBL" id="HACA01023129">
    <property type="protein sequence ID" value="CDW40490.1"/>
    <property type="molecule type" value="Transcribed_RNA"/>
</dbReference>
<dbReference type="AlphaFoldDB" id="A0A0K2UR04"/>
<accession>A0A0K2UR04</accession>